<evidence type="ECO:0000256" key="9">
    <source>
        <dbReference type="ARBA" id="ARBA00023136"/>
    </source>
</evidence>
<dbReference type="HOGENOM" id="CLU_068012_0_0_6"/>
<dbReference type="InterPro" id="IPR024961">
    <property type="entry name" value="T2SS_GspC_N"/>
</dbReference>
<dbReference type="STRING" id="167879.CPS_4592"/>
<keyword evidence="3" id="KW-0813">Transport</keyword>
<name>Q47VD3_COLP3</name>
<dbReference type="NCBIfam" id="TIGR01713">
    <property type="entry name" value="typeII_sec_gspC"/>
    <property type="match status" value="1"/>
</dbReference>
<evidence type="ECO:0000256" key="3">
    <source>
        <dbReference type="ARBA" id="ARBA00022448"/>
    </source>
</evidence>
<evidence type="ECO:0000256" key="6">
    <source>
        <dbReference type="ARBA" id="ARBA00022692"/>
    </source>
</evidence>
<dbReference type="SUPFAM" id="SSF50156">
    <property type="entry name" value="PDZ domain-like"/>
    <property type="match status" value="1"/>
</dbReference>
<dbReference type="AlphaFoldDB" id="Q47VD3"/>
<accession>Q47VD3</accession>
<dbReference type="InterPro" id="IPR001639">
    <property type="entry name" value="T2SS_protein-GspC"/>
</dbReference>
<dbReference type="Gene3D" id="2.30.42.10">
    <property type="match status" value="1"/>
</dbReference>
<keyword evidence="4" id="KW-1003">Cell membrane</keyword>
<keyword evidence="7" id="KW-0653">Protein transport</keyword>
<dbReference type="GO" id="GO:0015627">
    <property type="term" value="C:type II protein secretion system complex"/>
    <property type="evidence" value="ECO:0007669"/>
    <property type="project" value="InterPro"/>
</dbReference>
<proteinExistence type="inferred from homology"/>
<evidence type="ECO:0000256" key="4">
    <source>
        <dbReference type="ARBA" id="ARBA00022475"/>
    </source>
</evidence>
<dbReference type="InterPro" id="IPR036034">
    <property type="entry name" value="PDZ_sf"/>
</dbReference>
<evidence type="ECO:0000313" key="14">
    <source>
        <dbReference type="Proteomes" id="UP000000547"/>
    </source>
</evidence>
<dbReference type="GO" id="GO:0015628">
    <property type="term" value="P:protein secretion by the type II secretion system"/>
    <property type="evidence" value="ECO:0007669"/>
    <property type="project" value="InterPro"/>
</dbReference>
<dbReference type="GO" id="GO:0005886">
    <property type="term" value="C:plasma membrane"/>
    <property type="evidence" value="ECO:0007669"/>
    <property type="project" value="UniProtKB-SubCell"/>
</dbReference>
<comment type="subcellular location">
    <subcellularLocation>
        <location evidence="1">Cell inner membrane</location>
    </subcellularLocation>
</comment>
<evidence type="ECO:0000256" key="11">
    <source>
        <dbReference type="SAM" id="Phobius"/>
    </source>
</evidence>
<feature type="domain" description="Type II secretion system protein GspC N-terminal" evidence="12">
    <location>
        <begin position="28"/>
        <end position="170"/>
    </location>
</feature>
<feature type="region of interest" description="Disordered" evidence="10">
    <location>
        <begin position="184"/>
        <end position="203"/>
    </location>
</feature>
<feature type="transmembrane region" description="Helical" evidence="11">
    <location>
        <begin position="26"/>
        <end position="46"/>
    </location>
</feature>
<comment type="similarity">
    <text evidence="2">Belongs to the GSP C family.</text>
</comment>
<evidence type="ECO:0000256" key="7">
    <source>
        <dbReference type="ARBA" id="ARBA00022927"/>
    </source>
</evidence>
<reference evidence="13" key="1">
    <citation type="journal article" date="2005" name="Proc. Natl. Acad. Sci. U.S.A.">
        <title>The psychrophilic lifestyle as revealed by the genome sequence of Colwellia psychrerythraea 34H through genomic and proteomic analyses.</title>
        <authorList>
            <person name="Methe B.A."/>
            <person name="Nelson K.E."/>
            <person name="Deming J.W."/>
            <person name="Momen B."/>
            <person name="Melamud E."/>
            <person name="Zhang X."/>
            <person name="Moult J."/>
            <person name="Madupu R."/>
            <person name="Nelson W.C."/>
            <person name="Dodson R.J."/>
            <person name="Brinkac L.M."/>
            <person name="Daugherty S.C."/>
            <person name="Durkin A.S."/>
            <person name="DeBoy R.T."/>
            <person name="Kolonay J.F."/>
            <person name="Sullivan S.A."/>
            <person name="Zhou L."/>
            <person name="Davidsen T.M."/>
            <person name="Wu M."/>
            <person name="Huston A.L."/>
            <person name="Lewis M."/>
            <person name="Weaver B."/>
            <person name="Weidman J.F."/>
            <person name="Khouri H."/>
            <person name="Utterback T.R."/>
            <person name="Feldblyum T.V."/>
            <person name="Fraser C.M."/>
        </authorList>
    </citation>
    <scope>NUCLEOTIDE SEQUENCE [LARGE SCALE GENOMIC DNA]</scope>
    <source>
        <strain evidence="13">34H</strain>
    </source>
</reference>
<evidence type="ECO:0000256" key="10">
    <source>
        <dbReference type="SAM" id="MobiDB-lite"/>
    </source>
</evidence>
<protein>
    <submittedName>
        <fullName evidence="13">General secretion pathway protein C</fullName>
    </submittedName>
</protein>
<organism evidence="13 14">
    <name type="scientific">Colwellia psychrerythraea (strain 34H / ATCC BAA-681)</name>
    <name type="common">Vibrio psychroerythus</name>
    <dbReference type="NCBI Taxonomy" id="167879"/>
    <lineage>
        <taxon>Bacteria</taxon>
        <taxon>Pseudomonadati</taxon>
        <taxon>Pseudomonadota</taxon>
        <taxon>Gammaproteobacteria</taxon>
        <taxon>Alteromonadales</taxon>
        <taxon>Colwelliaceae</taxon>
        <taxon>Colwellia</taxon>
    </lineage>
</organism>
<evidence type="ECO:0000256" key="1">
    <source>
        <dbReference type="ARBA" id="ARBA00004533"/>
    </source>
</evidence>
<dbReference type="Pfam" id="PF11356">
    <property type="entry name" value="T2SSC"/>
    <property type="match status" value="1"/>
</dbReference>
<dbReference type="EMBL" id="CP000083">
    <property type="protein sequence ID" value="AAZ28066.1"/>
    <property type="molecule type" value="Genomic_DNA"/>
</dbReference>
<sequence>MAFPTNMTAFASLFTQLGHRRVAQSVMVLLVVYIAYVCANITWSLVSQTQSSQNTSVNGNTKSVNSNKVKKAIDVAKIQSLNLFGQYNENSDQATEIEMANVPETQLNLTLTGLVASDEKSIAAAIIENQGKQDTYGIGDIIIGTRANLEQVLIDRVIIKHSGRLETLMLDGFDYGQPAREFANKATSRKTRSTVGPKSSDLGVVDQRDNKALTATATNLRSEFSKDPTKIGDYLRISPKRKDGNIIGYTLRPGKKPEFFKLAGLKTGDVAVQMNGFDLIAPTQAMQAMAEMKKARDISLLVDRQGSLTEILISLD</sequence>
<keyword evidence="6 11" id="KW-0812">Transmembrane</keyword>
<evidence type="ECO:0000313" key="13">
    <source>
        <dbReference type="EMBL" id="AAZ28066.1"/>
    </source>
</evidence>
<dbReference type="Proteomes" id="UP000000547">
    <property type="component" value="Chromosome"/>
</dbReference>
<dbReference type="KEGG" id="cps:CPS_4592"/>
<evidence type="ECO:0000256" key="8">
    <source>
        <dbReference type="ARBA" id="ARBA00022989"/>
    </source>
</evidence>
<evidence type="ECO:0000259" key="12">
    <source>
        <dbReference type="Pfam" id="PF11356"/>
    </source>
</evidence>
<dbReference type="Gene3D" id="2.30.30.830">
    <property type="match status" value="1"/>
</dbReference>
<keyword evidence="5" id="KW-0997">Cell inner membrane</keyword>
<keyword evidence="9 11" id="KW-0472">Membrane</keyword>
<gene>
    <name evidence="13" type="primary">gspC</name>
    <name evidence="13" type="ordered locus">CPS_4592</name>
</gene>
<evidence type="ECO:0000256" key="5">
    <source>
        <dbReference type="ARBA" id="ARBA00022519"/>
    </source>
</evidence>
<keyword evidence="8 11" id="KW-1133">Transmembrane helix</keyword>
<evidence type="ECO:0000256" key="2">
    <source>
        <dbReference type="ARBA" id="ARBA00007986"/>
    </source>
</evidence>